<feature type="non-terminal residue" evidence="1">
    <location>
        <position position="88"/>
    </location>
</feature>
<accession>A0A1V6M1R3</accession>
<dbReference type="Proteomes" id="UP000242219">
    <property type="component" value="Unassembled WGS sequence"/>
</dbReference>
<evidence type="ECO:0000313" key="1">
    <source>
        <dbReference type="EMBL" id="OQD46343.1"/>
    </source>
</evidence>
<dbReference type="EMBL" id="MJUW02000040">
    <property type="protein sequence ID" value="OQD46343.1"/>
    <property type="molecule type" value="Genomic_DNA"/>
</dbReference>
<dbReference type="AlphaFoldDB" id="A0A1V6M1R3"/>
<protein>
    <submittedName>
        <fullName evidence="1">Uncharacterized protein</fullName>
    </submittedName>
</protein>
<reference evidence="1 2" key="1">
    <citation type="journal article" date="2016" name="Genome Announc.">
        <title>Draft Genome Sequence of the Anaerobic Ammonium-Oxidizing Bacterium 'Candidatus Brocadia sp. 40'.</title>
        <authorList>
            <person name="Ali M."/>
            <person name="Haroon M.F."/>
            <person name="Narita Y."/>
            <person name="Zhang L."/>
            <person name="Rangel Shaw D."/>
            <person name="Okabe S."/>
            <person name="Saikaly P.E."/>
        </authorList>
    </citation>
    <scope>NUCLEOTIDE SEQUENCE [LARGE SCALE GENOMIC DNA]</scope>
    <source>
        <strain evidence="1 2">40</strain>
    </source>
</reference>
<evidence type="ECO:0000313" key="2">
    <source>
        <dbReference type="Proteomes" id="UP000242219"/>
    </source>
</evidence>
<proteinExistence type="predicted"/>
<gene>
    <name evidence="1" type="ORF">BIY37_03490</name>
</gene>
<name>A0A1V6M1R3_9BACT</name>
<organism evidence="1 2">
    <name type="scientific">Candidatus Brocadia sapporoensis</name>
    <dbReference type="NCBI Taxonomy" id="392547"/>
    <lineage>
        <taxon>Bacteria</taxon>
        <taxon>Pseudomonadati</taxon>
        <taxon>Planctomycetota</taxon>
        <taxon>Candidatus Brocadiia</taxon>
        <taxon>Candidatus Brocadiales</taxon>
        <taxon>Candidatus Brocadiaceae</taxon>
        <taxon>Candidatus Brocadia</taxon>
    </lineage>
</organism>
<keyword evidence="2" id="KW-1185">Reference proteome</keyword>
<sequence>MVIELDILDTFVCSKKLYIRQARIYNIQYIYVKEIFEKEKKSYSLMVFLTNNINNKIHFLGDIIFFYTPNQHCPVRKLRNTGIKKNEK</sequence>
<comment type="caution">
    <text evidence="1">The sequence shown here is derived from an EMBL/GenBank/DDBJ whole genome shotgun (WGS) entry which is preliminary data.</text>
</comment>